<dbReference type="PANTHER" id="PTHR30486:SF6">
    <property type="entry name" value="TYPE IV PILUS RETRACTATION ATPASE PILT"/>
    <property type="match status" value="1"/>
</dbReference>
<dbReference type="Proteomes" id="UP000608024">
    <property type="component" value="Unassembled WGS sequence"/>
</dbReference>
<reference evidence="4" key="2">
    <citation type="submission" date="2020-09" db="EMBL/GenBank/DDBJ databases">
        <authorList>
            <person name="Sun Q."/>
            <person name="Ohkuma M."/>
        </authorList>
    </citation>
    <scope>NUCLEOTIDE SEQUENCE</scope>
    <source>
        <strain evidence="4">JCM 4784</strain>
    </source>
</reference>
<name>A0A918ZB45_9ACTN</name>
<dbReference type="Pfam" id="PF00437">
    <property type="entry name" value="T2SSE"/>
    <property type="match status" value="1"/>
</dbReference>
<feature type="domain" description="Bacterial type II secretion system protein E" evidence="3">
    <location>
        <begin position="217"/>
        <end position="415"/>
    </location>
</feature>
<organism evidence="4 5">
    <name type="scientific">Streptomyces longispororuber</name>
    <dbReference type="NCBI Taxonomy" id="68230"/>
    <lineage>
        <taxon>Bacteria</taxon>
        <taxon>Bacillati</taxon>
        <taxon>Actinomycetota</taxon>
        <taxon>Actinomycetes</taxon>
        <taxon>Kitasatosporales</taxon>
        <taxon>Streptomycetaceae</taxon>
        <taxon>Streptomyces</taxon>
    </lineage>
</organism>
<sequence>MNEFERETPPPSGSAPGPSSGPAGPSNGKVRVTLGTDVTDPAGLPGASLYEDATTERLRQRLRHQLSKRLSERVRAHGSSGQSQWPETERRALAEAVLADAAEEYAREQLTKGGPVVSRDVEQQVVQAVLNEVFGLAGLEPLLRNQDIENININGDRVFVRYADGRRAQLPPVVASDAELTQLIRDLAARSGVEERRFDRGSPGVSFQLPGGERVFAVMAVTARPSVSIRRHRYRTVSLGKLRRLGAIDRDLEAFLGALVRARKNLLVTGGTAIGKTTLLRALAAEIPPWERLVTVEDVLELGLDADAVAHPDVVAMQAREANIEGEGAITQAELVRWALRMSPDRVIVGEVRGPEVIPMCNAMSQGNDGSMATLHASTSRGAFTRLAAYAVQGPERLSVEATNLLVASALDFVVHLDRPRGEPASRVVSSIREVIDADGQQIVSNEVFRPGSDLRAEPGVPLRTETLDALVAAGLDPEALQRLGQWWSP</sequence>
<keyword evidence="4" id="KW-0418">Kinase</keyword>
<dbReference type="SUPFAM" id="SSF52540">
    <property type="entry name" value="P-loop containing nucleoside triphosphate hydrolases"/>
    <property type="match status" value="1"/>
</dbReference>
<dbReference type="InterPro" id="IPR050921">
    <property type="entry name" value="T4SS_GSP_E_ATPase"/>
</dbReference>
<gene>
    <name evidence="4" type="ORF">GCM10018785_11970</name>
</gene>
<dbReference type="CDD" id="cd01130">
    <property type="entry name" value="VirB11-like_ATPase"/>
    <property type="match status" value="1"/>
</dbReference>
<comment type="similarity">
    <text evidence="1">Belongs to the GSP E family.</text>
</comment>
<dbReference type="Gene3D" id="3.30.450.380">
    <property type="match status" value="1"/>
</dbReference>
<feature type="region of interest" description="Disordered" evidence="2">
    <location>
        <begin position="69"/>
        <end position="88"/>
    </location>
</feature>
<dbReference type="Gene3D" id="3.40.50.300">
    <property type="entry name" value="P-loop containing nucleotide triphosphate hydrolases"/>
    <property type="match status" value="1"/>
</dbReference>
<feature type="compositionally biased region" description="Low complexity" evidence="2">
    <location>
        <begin position="14"/>
        <end position="26"/>
    </location>
</feature>
<dbReference type="InterPro" id="IPR001482">
    <property type="entry name" value="T2SS/T4SS_dom"/>
</dbReference>
<reference evidence="4" key="1">
    <citation type="journal article" date="2014" name="Int. J. Syst. Evol. Microbiol.">
        <title>Complete genome sequence of Corynebacterium casei LMG S-19264T (=DSM 44701T), isolated from a smear-ripened cheese.</title>
        <authorList>
            <consortium name="US DOE Joint Genome Institute (JGI-PGF)"/>
            <person name="Walter F."/>
            <person name="Albersmeier A."/>
            <person name="Kalinowski J."/>
            <person name="Ruckert C."/>
        </authorList>
    </citation>
    <scope>NUCLEOTIDE SEQUENCE</scope>
    <source>
        <strain evidence="4">JCM 4784</strain>
    </source>
</reference>
<evidence type="ECO:0000256" key="2">
    <source>
        <dbReference type="SAM" id="MobiDB-lite"/>
    </source>
</evidence>
<dbReference type="AlphaFoldDB" id="A0A918ZB45"/>
<proteinExistence type="inferred from homology"/>
<dbReference type="InterPro" id="IPR027417">
    <property type="entry name" value="P-loop_NTPase"/>
</dbReference>
<evidence type="ECO:0000313" key="4">
    <source>
        <dbReference type="EMBL" id="GHE43998.1"/>
    </source>
</evidence>
<keyword evidence="5" id="KW-1185">Reference proteome</keyword>
<evidence type="ECO:0000313" key="5">
    <source>
        <dbReference type="Proteomes" id="UP000608024"/>
    </source>
</evidence>
<dbReference type="PANTHER" id="PTHR30486">
    <property type="entry name" value="TWITCHING MOTILITY PROTEIN PILT"/>
    <property type="match status" value="1"/>
</dbReference>
<dbReference type="GO" id="GO:0016887">
    <property type="term" value="F:ATP hydrolysis activity"/>
    <property type="evidence" value="ECO:0007669"/>
    <property type="project" value="InterPro"/>
</dbReference>
<protein>
    <submittedName>
        <fullName evidence="4">Protein kinase</fullName>
    </submittedName>
</protein>
<dbReference type="GO" id="GO:0016301">
    <property type="term" value="F:kinase activity"/>
    <property type="evidence" value="ECO:0007669"/>
    <property type="project" value="UniProtKB-KW"/>
</dbReference>
<evidence type="ECO:0000256" key="1">
    <source>
        <dbReference type="ARBA" id="ARBA00006611"/>
    </source>
</evidence>
<comment type="caution">
    <text evidence="4">The sequence shown here is derived from an EMBL/GenBank/DDBJ whole genome shotgun (WGS) entry which is preliminary data.</text>
</comment>
<accession>A0A918ZB45</accession>
<evidence type="ECO:0000259" key="3">
    <source>
        <dbReference type="Pfam" id="PF00437"/>
    </source>
</evidence>
<dbReference type="EMBL" id="BNBT01000010">
    <property type="protein sequence ID" value="GHE43998.1"/>
    <property type="molecule type" value="Genomic_DNA"/>
</dbReference>
<feature type="region of interest" description="Disordered" evidence="2">
    <location>
        <begin position="1"/>
        <end position="52"/>
    </location>
</feature>
<keyword evidence="4" id="KW-0808">Transferase</keyword>